<keyword evidence="6" id="KW-1185">Reference proteome</keyword>
<gene>
    <name evidence="5" type="ORF">AKO1_000753</name>
</gene>
<feature type="compositionally biased region" description="Low complexity" evidence="2">
    <location>
        <begin position="237"/>
        <end position="250"/>
    </location>
</feature>
<dbReference type="InterPro" id="IPR000591">
    <property type="entry name" value="DEP_dom"/>
</dbReference>
<dbReference type="InterPro" id="IPR036390">
    <property type="entry name" value="WH_DNA-bd_sf"/>
</dbReference>
<dbReference type="Gene3D" id="1.10.10.10">
    <property type="entry name" value="Winged helix-like DNA-binding domain superfamily/Winged helix DNA-binding domain"/>
    <property type="match status" value="1"/>
</dbReference>
<evidence type="ECO:0000256" key="2">
    <source>
        <dbReference type="SAM" id="MobiDB-lite"/>
    </source>
</evidence>
<comment type="caution">
    <text evidence="5">The sequence shown here is derived from an EMBL/GenBank/DDBJ whole genome shotgun (WGS) entry which is preliminary data.</text>
</comment>
<feature type="region of interest" description="Disordered" evidence="2">
    <location>
        <begin position="232"/>
        <end position="317"/>
    </location>
</feature>
<dbReference type="CDD" id="cd04371">
    <property type="entry name" value="DEP"/>
    <property type="match status" value="1"/>
</dbReference>
<evidence type="ECO:0000313" key="5">
    <source>
        <dbReference type="EMBL" id="KAL0487395.1"/>
    </source>
</evidence>
<keyword evidence="1" id="KW-0734">Signal transduction inhibitor</keyword>
<dbReference type="InterPro" id="IPR036388">
    <property type="entry name" value="WH-like_DNA-bd_sf"/>
</dbReference>
<dbReference type="PROSITE" id="PS50132">
    <property type="entry name" value="RGS"/>
    <property type="match status" value="1"/>
</dbReference>
<dbReference type="SUPFAM" id="SSF48097">
    <property type="entry name" value="Regulator of G-protein signaling, RGS"/>
    <property type="match status" value="1"/>
</dbReference>
<dbReference type="GO" id="GO:0009968">
    <property type="term" value="P:negative regulation of signal transduction"/>
    <property type="evidence" value="ECO:0007669"/>
    <property type="project" value="UniProtKB-KW"/>
</dbReference>
<dbReference type="InterPro" id="IPR016137">
    <property type="entry name" value="RGS"/>
</dbReference>
<dbReference type="Pfam" id="PF00610">
    <property type="entry name" value="DEP"/>
    <property type="match status" value="1"/>
</dbReference>
<dbReference type="Pfam" id="PF00615">
    <property type="entry name" value="RGS"/>
    <property type="match status" value="1"/>
</dbReference>
<evidence type="ECO:0000259" key="3">
    <source>
        <dbReference type="PROSITE" id="PS50132"/>
    </source>
</evidence>
<dbReference type="SMART" id="SM00049">
    <property type="entry name" value="DEP"/>
    <property type="match status" value="1"/>
</dbReference>
<dbReference type="SUPFAM" id="SSF46785">
    <property type="entry name" value="Winged helix' DNA-binding domain"/>
    <property type="match status" value="1"/>
</dbReference>
<feature type="domain" description="RGS" evidence="3">
    <location>
        <begin position="411"/>
        <end position="473"/>
    </location>
</feature>
<name>A0AAW2ZF16_9EUKA</name>
<dbReference type="EMBL" id="JAOPGA020001337">
    <property type="protein sequence ID" value="KAL0487395.1"/>
    <property type="molecule type" value="Genomic_DNA"/>
</dbReference>
<proteinExistence type="predicted"/>
<protein>
    <submittedName>
        <fullName evidence="5">Rgs16</fullName>
    </submittedName>
</protein>
<dbReference type="InterPro" id="IPR036305">
    <property type="entry name" value="RGS_sf"/>
</dbReference>
<dbReference type="Gene3D" id="1.10.167.10">
    <property type="entry name" value="Regulator of G-protein Signalling 4, domain 2"/>
    <property type="match status" value="1"/>
</dbReference>
<feature type="domain" description="DEP" evidence="4">
    <location>
        <begin position="18"/>
        <end position="92"/>
    </location>
</feature>
<accession>A0AAW2ZF16</accession>
<dbReference type="SMART" id="SM00315">
    <property type="entry name" value="RGS"/>
    <property type="match status" value="1"/>
</dbReference>
<organism evidence="5 6">
    <name type="scientific">Acrasis kona</name>
    <dbReference type="NCBI Taxonomy" id="1008807"/>
    <lineage>
        <taxon>Eukaryota</taxon>
        <taxon>Discoba</taxon>
        <taxon>Heterolobosea</taxon>
        <taxon>Tetramitia</taxon>
        <taxon>Eutetramitia</taxon>
        <taxon>Acrasidae</taxon>
        <taxon>Acrasis</taxon>
    </lineage>
</organism>
<evidence type="ECO:0000313" key="6">
    <source>
        <dbReference type="Proteomes" id="UP001431209"/>
    </source>
</evidence>
<feature type="compositionally biased region" description="Polar residues" evidence="2">
    <location>
        <begin position="267"/>
        <end position="281"/>
    </location>
</feature>
<reference evidence="5 6" key="1">
    <citation type="submission" date="2024-03" db="EMBL/GenBank/DDBJ databases">
        <title>The Acrasis kona genome and developmental transcriptomes reveal deep origins of eukaryotic multicellular pathways.</title>
        <authorList>
            <person name="Sheikh S."/>
            <person name="Fu C.-J."/>
            <person name="Brown M.W."/>
            <person name="Baldauf S.L."/>
        </authorList>
    </citation>
    <scope>NUCLEOTIDE SEQUENCE [LARGE SCALE GENOMIC DNA]</scope>
    <source>
        <strain evidence="5 6">ATCC MYA-3509</strain>
    </source>
</reference>
<dbReference type="AlphaFoldDB" id="A0AAW2ZF16"/>
<sequence>MDKEELNDRRLYGWYRALRTTIKPRENKTFFQTFKHSFSGKEVVSVFENTFKMDTKTAIGVGEIIFDKKLIVHVTHKEKFKPKVNSFYRFTNERRSLRHSIKSTQVKEDVLSEITKLLIEYDKNDLGIRSSPLRKRSISSVSPKKPPASMFESTNGNCDVFDTIQRKKSEIGSFIQCNNQSRAASKEQFDHIAKARTRRLSVKMSEMSVTRVVSFEEDPTLTTIPRLQVDCIGSHQSTTPSPSTTSAPSPVESPITSPINTPRELGTSPQNGSLTPRQSALSEAEDAIRACGRSLKNNLKHKKTKSQPNEDSNSDNKKALVSFFKNRKLTKAQEEKMHHVSKIQDRDLSKVKIGRRRSSDLGNMFLTSTPSENSTSQNYDVAWLVDTEKHTHSKKRKSVLQRNVDVFQFENIQQVLHDKDAKDLLTAFAAEEFADENIKFWEDLRKLHKETLLTHRIELAKYLYDTYVDRSAPLALNITNNMVQHCLENHHTGSDDAFYDVEIDVLHSLCDLFERLKFAIIIERNKEGGDIKRVLKPSTV</sequence>
<dbReference type="InterPro" id="IPR044926">
    <property type="entry name" value="RGS_subdomain_2"/>
</dbReference>
<evidence type="ECO:0000256" key="1">
    <source>
        <dbReference type="ARBA" id="ARBA00022700"/>
    </source>
</evidence>
<dbReference type="Proteomes" id="UP001431209">
    <property type="component" value="Unassembled WGS sequence"/>
</dbReference>
<dbReference type="GO" id="GO:0035556">
    <property type="term" value="P:intracellular signal transduction"/>
    <property type="evidence" value="ECO:0007669"/>
    <property type="project" value="InterPro"/>
</dbReference>
<evidence type="ECO:0000259" key="4">
    <source>
        <dbReference type="PROSITE" id="PS50186"/>
    </source>
</evidence>
<dbReference type="PROSITE" id="PS50186">
    <property type="entry name" value="DEP"/>
    <property type="match status" value="1"/>
</dbReference>